<comment type="caution">
    <text evidence="1">The sequence shown here is derived from an EMBL/GenBank/DDBJ whole genome shotgun (WGS) entry which is preliminary data.</text>
</comment>
<protein>
    <submittedName>
        <fullName evidence="1">Uncharacterized protein</fullName>
    </submittedName>
</protein>
<organism evidence="1 2">
    <name type="scientific">Photobacterium iliopiscarium</name>
    <dbReference type="NCBI Taxonomy" id="56192"/>
    <lineage>
        <taxon>Bacteria</taxon>
        <taxon>Pseudomonadati</taxon>
        <taxon>Pseudomonadota</taxon>
        <taxon>Gammaproteobacteria</taxon>
        <taxon>Vibrionales</taxon>
        <taxon>Vibrionaceae</taxon>
        <taxon>Photobacterium</taxon>
    </lineage>
</organism>
<accession>A0ABX5GSU6</accession>
<keyword evidence="2" id="KW-1185">Reference proteome</keyword>
<sequence length="82" mass="9152">MNKLFLDQLQLLCADLKEQSQEAEKLAKERPHYAGYFEGLAIGRMQAYIAIECLVEKRDIAGSFSGPSRAVVVDGDFTEVTK</sequence>
<name>A0ABX5GSU6_9GAMM</name>
<evidence type="ECO:0000313" key="1">
    <source>
        <dbReference type="EMBL" id="PSW98045.1"/>
    </source>
</evidence>
<proteinExistence type="predicted"/>
<evidence type="ECO:0000313" key="2">
    <source>
        <dbReference type="Proteomes" id="UP000241190"/>
    </source>
</evidence>
<dbReference type="EMBL" id="PYOP01000011">
    <property type="protein sequence ID" value="PSW98045.1"/>
    <property type="molecule type" value="Genomic_DNA"/>
</dbReference>
<dbReference type="Proteomes" id="UP000241190">
    <property type="component" value="Unassembled WGS sequence"/>
</dbReference>
<dbReference type="RefSeq" id="WP_045035731.1">
    <property type="nucleotide sequence ID" value="NZ_JZSR01000003.1"/>
</dbReference>
<gene>
    <name evidence="1" type="ORF">C9J52_08940</name>
</gene>
<reference evidence="1 2" key="1">
    <citation type="submission" date="2018-03" db="EMBL/GenBank/DDBJ databases">
        <title>Whole genome sequencing of Histamine producing bacteria.</title>
        <authorList>
            <person name="Butler K."/>
        </authorList>
    </citation>
    <scope>NUCLEOTIDE SEQUENCE [LARGE SCALE GENOMIC DNA]</scope>
    <source>
        <strain evidence="1 2">ATCC 51761</strain>
    </source>
</reference>